<dbReference type="Pfam" id="PF00455">
    <property type="entry name" value="DeoRC"/>
    <property type="match status" value="1"/>
</dbReference>
<evidence type="ECO:0000256" key="3">
    <source>
        <dbReference type="ARBA" id="ARBA00023163"/>
    </source>
</evidence>
<dbReference type="EMBL" id="JACHDN010000001">
    <property type="protein sequence ID" value="MBB5473492.1"/>
    <property type="molecule type" value="Genomic_DNA"/>
</dbReference>
<proteinExistence type="predicted"/>
<reference evidence="6 8" key="2">
    <citation type="submission" date="2020-08" db="EMBL/GenBank/DDBJ databases">
        <title>Sequencing the genomes of 1000 actinobacteria strains.</title>
        <authorList>
            <person name="Klenk H.-P."/>
        </authorList>
    </citation>
    <scope>NUCLEOTIDE SEQUENCE [LARGE SCALE GENOMIC DNA]</scope>
    <source>
        <strain evidence="6 8">DSM 9581</strain>
    </source>
</reference>
<dbReference type="AlphaFoldDB" id="A0A511F7G6"/>
<dbReference type="Proteomes" id="UP000321723">
    <property type="component" value="Unassembled WGS sequence"/>
</dbReference>
<organism evidence="5 7">
    <name type="scientific">Cellulomonas hominis</name>
    <dbReference type="NCBI Taxonomy" id="156981"/>
    <lineage>
        <taxon>Bacteria</taxon>
        <taxon>Bacillati</taxon>
        <taxon>Actinomycetota</taxon>
        <taxon>Actinomycetes</taxon>
        <taxon>Micrococcales</taxon>
        <taxon>Cellulomonadaceae</taxon>
        <taxon>Cellulomonas</taxon>
    </lineage>
</organism>
<dbReference type="InterPro" id="IPR036388">
    <property type="entry name" value="WH-like_DNA-bd_sf"/>
</dbReference>
<keyword evidence="7" id="KW-1185">Reference proteome</keyword>
<evidence type="ECO:0000313" key="8">
    <source>
        <dbReference type="Proteomes" id="UP000564629"/>
    </source>
</evidence>
<dbReference type="PROSITE" id="PS00894">
    <property type="entry name" value="HTH_DEOR_1"/>
    <property type="match status" value="1"/>
</dbReference>
<dbReference type="Gene3D" id="1.10.10.10">
    <property type="entry name" value="Winged helix-like DNA-binding domain superfamily/Winged helix DNA-binding domain"/>
    <property type="match status" value="1"/>
</dbReference>
<dbReference type="PROSITE" id="PS51000">
    <property type="entry name" value="HTH_DEOR_2"/>
    <property type="match status" value="1"/>
</dbReference>
<dbReference type="RefSeq" id="WP_146832605.1">
    <property type="nucleotide sequence ID" value="NZ_BJVQ01000003.1"/>
</dbReference>
<evidence type="ECO:0000256" key="2">
    <source>
        <dbReference type="ARBA" id="ARBA00023125"/>
    </source>
</evidence>
<accession>A0A511F7G6</accession>
<evidence type="ECO:0000256" key="1">
    <source>
        <dbReference type="ARBA" id="ARBA00023015"/>
    </source>
</evidence>
<dbReference type="SMART" id="SM01134">
    <property type="entry name" value="DeoRC"/>
    <property type="match status" value="1"/>
</dbReference>
<dbReference type="GO" id="GO:0003677">
    <property type="term" value="F:DNA binding"/>
    <property type="evidence" value="ECO:0007669"/>
    <property type="project" value="UniProtKB-KW"/>
</dbReference>
<keyword evidence="3" id="KW-0804">Transcription</keyword>
<dbReference type="SUPFAM" id="SSF46785">
    <property type="entry name" value="Winged helix' DNA-binding domain"/>
    <property type="match status" value="1"/>
</dbReference>
<dbReference type="GO" id="GO:0003700">
    <property type="term" value="F:DNA-binding transcription factor activity"/>
    <property type="evidence" value="ECO:0007669"/>
    <property type="project" value="InterPro"/>
</dbReference>
<dbReference type="SMART" id="SM00420">
    <property type="entry name" value="HTH_DEOR"/>
    <property type="match status" value="1"/>
</dbReference>
<gene>
    <name evidence="5" type="ORF">CHO01_03420</name>
    <name evidence="6" type="ORF">HNR08_002228</name>
</gene>
<evidence type="ECO:0000313" key="7">
    <source>
        <dbReference type="Proteomes" id="UP000321723"/>
    </source>
</evidence>
<reference evidence="5 7" key="1">
    <citation type="submission" date="2019-07" db="EMBL/GenBank/DDBJ databases">
        <title>Whole genome shotgun sequence of Cellulomonas hominis NBRC 16055.</title>
        <authorList>
            <person name="Hosoyama A."/>
            <person name="Uohara A."/>
            <person name="Ohji S."/>
            <person name="Ichikawa N."/>
        </authorList>
    </citation>
    <scope>NUCLEOTIDE SEQUENCE [LARGE SCALE GENOMIC DNA]</scope>
    <source>
        <strain evidence="5 7">NBRC 16055</strain>
    </source>
</reference>
<dbReference type="SUPFAM" id="SSF100950">
    <property type="entry name" value="NagB/RpiA/CoA transferase-like"/>
    <property type="match status" value="1"/>
</dbReference>
<keyword evidence="2" id="KW-0238">DNA-binding</keyword>
<dbReference type="InterPro" id="IPR018356">
    <property type="entry name" value="Tscrpt_reg_HTH_DeoR_CS"/>
</dbReference>
<name>A0A511F7G6_9CELL</name>
<dbReference type="InterPro" id="IPR014036">
    <property type="entry name" value="DeoR-like_C"/>
</dbReference>
<evidence type="ECO:0000259" key="4">
    <source>
        <dbReference type="PROSITE" id="PS51000"/>
    </source>
</evidence>
<dbReference type="InterPro" id="IPR001034">
    <property type="entry name" value="DeoR_HTH"/>
</dbReference>
<evidence type="ECO:0000313" key="5">
    <source>
        <dbReference type="EMBL" id="GEL45226.1"/>
    </source>
</evidence>
<dbReference type="InterPro" id="IPR050313">
    <property type="entry name" value="Carb_Metab_HTH_regulators"/>
</dbReference>
<dbReference type="PANTHER" id="PTHR30363">
    <property type="entry name" value="HTH-TYPE TRANSCRIPTIONAL REGULATOR SRLR-RELATED"/>
    <property type="match status" value="1"/>
</dbReference>
<keyword evidence="1" id="KW-0805">Transcription regulation</keyword>
<dbReference type="PRINTS" id="PR00037">
    <property type="entry name" value="HTHLACR"/>
</dbReference>
<dbReference type="OrthoDB" id="7688673at2"/>
<dbReference type="InterPro" id="IPR036390">
    <property type="entry name" value="WH_DNA-bd_sf"/>
</dbReference>
<protein>
    <submittedName>
        <fullName evidence="5 6">DeoR family transcriptional regulator</fullName>
    </submittedName>
</protein>
<feature type="domain" description="HTH deoR-type" evidence="4">
    <location>
        <begin position="14"/>
        <end position="69"/>
    </location>
</feature>
<dbReference type="Pfam" id="PF08220">
    <property type="entry name" value="HTH_DeoR"/>
    <property type="match status" value="1"/>
</dbReference>
<evidence type="ECO:0000313" key="6">
    <source>
        <dbReference type="EMBL" id="MBB5473492.1"/>
    </source>
</evidence>
<dbReference type="PANTHER" id="PTHR30363:SF44">
    <property type="entry name" value="AGA OPERON TRANSCRIPTIONAL REPRESSOR-RELATED"/>
    <property type="match status" value="1"/>
</dbReference>
<dbReference type="Gene3D" id="3.40.50.1360">
    <property type="match status" value="1"/>
</dbReference>
<sequence>MTASGDDLATSRKRSERMLAVLALLEPGETVPLAQLTAELGVSPATVRRDLADLEEQGLLVRTHGGARAAEKRDEVPVRLRDTRFREAKQAIARRVATLVPTGPYSVALSGGTTTAEVAKVLATRPDLAIVTNALTTAVQLVSRPNLKVIITGGVLRSSSYEAVGVIAENTFNAINVGTAVLGTDGISAAGGATTHDETEARTNHAMVAHAQRVVVAADGSKVGRVTLAKMADLGEVHVLVTDSTADPDELERIRAAGVEVVVVPV</sequence>
<comment type="caution">
    <text evidence="5">The sequence shown here is derived from an EMBL/GenBank/DDBJ whole genome shotgun (WGS) entry which is preliminary data.</text>
</comment>
<dbReference type="EMBL" id="BJVQ01000003">
    <property type="protein sequence ID" value="GEL45226.1"/>
    <property type="molecule type" value="Genomic_DNA"/>
</dbReference>
<dbReference type="Proteomes" id="UP000564629">
    <property type="component" value="Unassembled WGS sequence"/>
</dbReference>
<dbReference type="InterPro" id="IPR037171">
    <property type="entry name" value="NagB/RpiA_transferase-like"/>
</dbReference>